<evidence type="ECO:0000313" key="2">
    <source>
        <dbReference type="EMBL" id="KMZ64091.1"/>
    </source>
</evidence>
<dbReference type="Proteomes" id="UP000036987">
    <property type="component" value="Unassembled WGS sequence"/>
</dbReference>
<sequence>MSSNDLQLSEELSKELPTDLVMNILSYLPAKEICKNRVLSKSILEYSKFWRFGLQQTNRVKDKFGGVIINYNYNETGTYSNSVQHISKDKDQKMPEGFVLPEYTDRVLGCIDGLMIYNFYHQLVDDTTIRNYDTKDHYFKYEVPYIGIVNPMNNKQARNISYPPSPCRYMSFIGATMIFEEEKEFDFKLVCFATTTKWRENDVRFNCCDVDVCNDIGIFIYCSKKDTWTTTKYSQINPDGRFHMNPGTHIVSIDKTLYFVTKPPSFTVCPFIFGVTINDDGVDLSTVQKISLPFDLVMNHGCSLNIAHWRKGEKNPSLSLIVLERHVFRIWIMDNLKNRSWIKCVDMWIGNLGISSLISLHDFHEFTVINDDTLVFYQIKSNSISTYMYNWKDGEKSVFERQLIKTSPLSFLTCFNTSRNSNRAFPDICNSWFNQTTCCFQHRNSNSRK</sequence>
<dbReference type="InterPro" id="IPR036047">
    <property type="entry name" value="F-box-like_dom_sf"/>
</dbReference>
<dbReference type="OrthoDB" id="1433187at2759"/>
<name>A0A0K9P4X1_ZOSMR</name>
<dbReference type="PANTHER" id="PTHR31672">
    <property type="entry name" value="BNACNNG10540D PROTEIN"/>
    <property type="match status" value="1"/>
</dbReference>
<reference evidence="3" key="1">
    <citation type="journal article" date="2016" name="Nature">
        <title>The genome of the seagrass Zostera marina reveals angiosperm adaptation to the sea.</title>
        <authorList>
            <person name="Olsen J.L."/>
            <person name="Rouze P."/>
            <person name="Verhelst B."/>
            <person name="Lin Y.-C."/>
            <person name="Bayer T."/>
            <person name="Collen J."/>
            <person name="Dattolo E."/>
            <person name="De Paoli E."/>
            <person name="Dittami S."/>
            <person name="Maumus F."/>
            <person name="Michel G."/>
            <person name="Kersting A."/>
            <person name="Lauritano C."/>
            <person name="Lohaus R."/>
            <person name="Toepel M."/>
            <person name="Tonon T."/>
            <person name="Vanneste K."/>
            <person name="Amirebrahimi M."/>
            <person name="Brakel J."/>
            <person name="Bostroem C."/>
            <person name="Chovatia M."/>
            <person name="Grimwood J."/>
            <person name="Jenkins J.W."/>
            <person name="Jueterbock A."/>
            <person name="Mraz A."/>
            <person name="Stam W.T."/>
            <person name="Tice H."/>
            <person name="Bornberg-Bauer E."/>
            <person name="Green P.J."/>
            <person name="Pearson G.A."/>
            <person name="Procaccini G."/>
            <person name="Duarte C.M."/>
            <person name="Schmutz J."/>
            <person name="Reusch T.B.H."/>
            <person name="Van de Peer Y."/>
        </authorList>
    </citation>
    <scope>NUCLEOTIDE SEQUENCE [LARGE SCALE GENOMIC DNA]</scope>
    <source>
        <strain evidence="3">cv. Finnish</strain>
    </source>
</reference>
<feature type="domain" description="F-box" evidence="1">
    <location>
        <begin position="15"/>
        <end position="42"/>
    </location>
</feature>
<proteinExistence type="predicted"/>
<comment type="caution">
    <text evidence="2">The sequence shown here is derived from an EMBL/GenBank/DDBJ whole genome shotgun (WGS) entry which is preliminary data.</text>
</comment>
<dbReference type="InterPro" id="IPR050796">
    <property type="entry name" value="SCF_F-box_component"/>
</dbReference>
<dbReference type="STRING" id="29655.A0A0K9P4X1"/>
<dbReference type="SUPFAM" id="SSF81383">
    <property type="entry name" value="F-box domain"/>
    <property type="match status" value="1"/>
</dbReference>
<accession>A0A0K9P4X1</accession>
<protein>
    <recommendedName>
        <fullName evidence="1">F-box domain-containing protein</fullName>
    </recommendedName>
</protein>
<dbReference type="InterPro" id="IPR001810">
    <property type="entry name" value="F-box_dom"/>
</dbReference>
<dbReference type="Pfam" id="PF00646">
    <property type="entry name" value="F-box"/>
    <property type="match status" value="1"/>
</dbReference>
<keyword evidence="3" id="KW-1185">Reference proteome</keyword>
<dbReference type="AlphaFoldDB" id="A0A0K9P4X1"/>
<organism evidence="2 3">
    <name type="scientific">Zostera marina</name>
    <name type="common">Eelgrass</name>
    <dbReference type="NCBI Taxonomy" id="29655"/>
    <lineage>
        <taxon>Eukaryota</taxon>
        <taxon>Viridiplantae</taxon>
        <taxon>Streptophyta</taxon>
        <taxon>Embryophyta</taxon>
        <taxon>Tracheophyta</taxon>
        <taxon>Spermatophyta</taxon>
        <taxon>Magnoliopsida</taxon>
        <taxon>Liliopsida</taxon>
        <taxon>Zosteraceae</taxon>
        <taxon>Zostera</taxon>
    </lineage>
</organism>
<evidence type="ECO:0000259" key="1">
    <source>
        <dbReference type="Pfam" id="PF00646"/>
    </source>
</evidence>
<evidence type="ECO:0000313" key="3">
    <source>
        <dbReference type="Proteomes" id="UP000036987"/>
    </source>
</evidence>
<dbReference type="EMBL" id="LFYR01001183">
    <property type="protein sequence ID" value="KMZ64091.1"/>
    <property type="molecule type" value="Genomic_DNA"/>
</dbReference>
<gene>
    <name evidence="2" type="ORF">ZOSMA_383G00100</name>
</gene>